<dbReference type="SMART" id="SM00579">
    <property type="entry name" value="FBD"/>
    <property type="match status" value="1"/>
</dbReference>
<sequence>MSGGESKQTKKLLSSNFLLIMTPVHHPSLRTTPAYSSSGGTGRRSLCWTASVRGDEPSSKNPKKNQKSRPFLKIYKEENNSYTECETSYIALTVNKDRTSLLSTSSVKAPSLVYLDYSSHVFMDYRFVDLDSLAEVRLKPKLWDHHKKPNKPIFGDVTNLAAGIRNITTLHLSPDSLESHTVTDKCGDAKKKKSKVISCLWICQGKVLEIVEYGGSFQELKQMRHFLGKLECLETVRVGGIDADNTIFLWANLLSLPIVSSNCNNIHFI</sequence>
<dbReference type="Proteomes" id="UP000264353">
    <property type="component" value="Chromosome A5"/>
</dbReference>
<organism evidence="3 4">
    <name type="scientific">Brassica campestris</name>
    <name type="common">Field mustard</name>
    <dbReference type="NCBI Taxonomy" id="3711"/>
    <lineage>
        <taxon>Eukaryota</taxon>
        <taxon>Viridiplantae</taxon>
        <taxon>Streptophyta</taxon>
        <taxon>Embryophyta</taxon>
        <taxon>Tracheophyta</taxon>
        <taxon>Spermatophyta</taxon>
        <taxon>Magnoliopsida</taxon>
        <taxon>eudicotyledons</taxon>
        <taxon>Gunneridae</taxon>
        <taxon>Pentapetalae</taxon>
        <taxon>rosids</taxon>
        <taxon>malvids</taxon>
        <taxon>Brassicales</taxon>
        <taxon>Brassicaceae</taxon>
        <taxon>Brassiceae</taxon>
        <taxon>Brassica</taxon>
    </lineage>
</organism>
<accession>A0A397Z9E8</accession>
<name>A0A397Z9E8_BRACM</name>
<dbReference type="InterPro" id="IPR055294">
    <property type="entry name" value="FBL60-like"/>
</dbReference>
<feature type="domain" description="FBD" evidence="2">
    <location>
        <begin position="198"/>
        <end position="269"/>
    </location>
</feature>
<feature type="region of interest" description="Disordered" evidence="1">
    <location>
        <begin position="51"/>
        <end position="70"/>
    </location>
</feature>
<dbReference type="PANTHER" id="PTHR31293:SF12">
    <property type="entry name" value="RNI-LIKE SUPERFAMILY PROTEIN"/>
    <property type="match status" value="1"/>
</dbReference>
<dbReference type="AlphaFoldDB" id="A0A397Z9E8"/>
<proteinExistence type="predicted"/>
<protein>
    <recommendedName>
        <fullName evidence="2">FBD domain-containing protein</fullName>
    </recommendedName>
</protein>
<dbReference type="PANTHER" id="PTHR31293">
    <property type="entry name" value="RNI-LIKE SUPERFAMILY PROTEIN"/>
    <property type="match status" value="1"/>
</dbReference>
<dbReference type="EMBL" id="CM010632">
    <property type="protein sequence ID" value="RID60874.1"/>
    <property type="molecule type" value="Genomic_DNA"/>
</dbReference>
<evidence type="ECO:0000259" key="2">
    <source>
        <dbReference type="SMART" id="SM00579"/>
    </source>
</evidence>
<dbReference type="InterPro" id="IPR006566">
    <property type="entry name" value="FBD"/>
</dbReference>
<evidence type="ECO:0000313" key="4">
    <source>
        <dbReference type="Proteomes" id="UP000264353"/>
    </source>
</evidence>
<reference evidence="3 4" key="1">
    <citation type="submission" date="2018-06" db="EMBL/GenBank/DDBJ databases">
        <title>WGS assembly of Brassica rapa FPsc.</title>
        <authorList>
            <person name="Bowman J."/>
            <person name="Kohchi T."/>
            <person name="Yamato K."/>
            <person name="Jenkins J."/>
            <person name="Shu S."/>
            <person name="Ishizaki K."/>
            <person name="Yamaoka S."/>
            <person name="Nishihama R."/>
            <person name="Nakamura Y."/>
            <person name="Berger F."/>
            <person name="Adam C."/>
            <person name="Aki S."/>
            <person name="Althoff F."/>
            <person name="Araki T."/>
            <person name="Arteaga-Vazquez M."/>
            <person name="Balasubrmanian S."/>
            <person name="Bauer D."/>
            <person name="Boehm C."/>
            <person name="Briginshaw L."/>
            <person name="Caballero-Perez J."/>
            <person name="Catarino B."/>
            <person name="Chen F."/>
            <person name="Chiyoda S."/>
            <person name="Chovatia M."/>
            <person name="Davies K."/>
            <person name="Delmans M."/>
            <person name="Demura T."/>
            <person name="Dierschke T."/>
            <person name="Dolan L."/>
            <person name="Dorantes-Acosta A."/>
            <person name="Eklund D."/>
            <person name="Florent S."/>
            <person name="Flores-Sandoval E."/>
            <person name="Fujiyama A."/>
            <person name="Fukuzawa H."/>
            <person name="Galik B."/>
            <person name="Grimanelli D."/>
            <person name="Grimwood J."/>
            <person name="Grossniklaus U."/>
            <person name="Hamada T."/>
            <person name="Haseloff J."/>
            <person name="Hetherington A."/>
            <person name="Higo A."/>
            <person name="Hirakawa Y."/>
            <person name="Hundley H."/>
            <person name="Ikeda Y."/>
            <person name="Inoue K."/>
            <person name="Inoue S."/>
            <person name="Ishida S."/>
            <person name="Jia Q."/>
            <person name="Kakita M."/>
            <person name="Kanazawa T."/>
            <person name="Kawai Y."/>
            <person name="Kawashima T."/>
            <person name="Kennedy M."/>
            <person name="Kinose K."/>
            <person name="Kinoshita T."/>
            <person name="Kohara Y."/>
            <person name="Koide E."/>
            <person name="Komatsu K."/>
            <person name="Kopischke S."/>
            <person name="Kubo M."/>
            <person name="Kyozuka J."/>
            <person name="Lagercrantz U."/>
            <person name="Lin S."/>
            <person name="Lindquist E."/>
            <person name="Lipzen A."/>
            <person name="Lu C."/>
            <person name="Luna E."/>
            <person name="Martienssen R."/>
            <person name="Minamino N."/>
            <person name="Mizutani M."/>
            <person name="Mizutani M."/>
            <person name="Mochizuki N."/>
            <person name="Monte I."/>
            <person name="Mosher R."/>
            <person name="Nagasaki H."/>
            <person name="Nakagami H."/>
            <person name="Naramoto S."/>
            <person name="Nishitani K."/>
            <person name="Ohtani M."/>
            <person name="Okamoto T."/>
            <person name="Okumura M."/>
            <person name="Phillips J."/>
            <person name="Pollak B."/>
            <person name="Reinders A."/>
            <person name="Roevekamp M."/>
            <person name="Sano R."/>
            <person name="Sawa S."/>
            <person name="Schmid M."/>
            <person name="Shirakawa M."/>
            <person name="Solano R."/>
            <person name="Spunde A."/>
            <person name="Suetsugu N."/>
            <person name="Sugano S."/>
            <person name="Sugiyama A."/>
            <person name="Sun R."/>
            <person name="Suzuki Y."/>
            <person name="Takenaka M."/>
            <person name="Takezawa D."/>
            <person name="Tomogane H."/>
            <person name="Tsuzuki M."/>
            <person name="Ueda T."/>
            <person name="Umeda M."/>
            <person name="Ward J."/>
            <person name="Watanabe Y."/>
            <person name="Yazaki K."/>
            <person name="Yokoyama R."/>
            <person name="Yoshitake Y."/>
            <person name="Yotsui I."/>
            <person name="Zachgo S."/>
            <person name="Schmutz J."/>
        </authorList>
    </citation>
    <scope>NUCLEOTIDE SEQUENCE [LARGE SCALE GENOMIC DNA]</scope>
    <source>
        <strain evidence="4">cv. B-3</strain>
    </source>
</reference>
<evidence type="ECO:0000313" key="3">
    <source>
        <dbReference type="EMBL" id="RID60874.1"/>
    </source>
</evidence>
<gene>
    <name evidence="3" type="ORF">BRARA_E00066</name>
</gene>
<evidence type="ECO:0000256" key="1">
    <source>
        <dbReference type="SAM" id="MobiDB-lite"/>
    </source>
</evidence>